<dbReference type="OrthoDB" id="102112at2"/>
<protein>
    <recommendedName>
        <fullName evidence="4">DoxX family membrane protein</fullName>
    </recommendedName>
</protein>
<dbReference type="AlphaFoldDB" id="A0A3P1CLH3"/>
<feature type="transmembrane region" description="Helical" evidence="1">
    <location>
        <begin position="118"/>
        <end position="142"/>
    </location>
</feature>
<keyword evidence="1" id="KW-1133">Transmembrane helix</keyword>
<organism evidence="2 3">
    <name type="scientific">Larkinella knui</name>
    <dbReference type="NCBI Taxonomy" id="2025310"/>
    <lineage>
        <taxon>Bacteria</taxon>
        <taxon>Pseudomonadati</taxon>
        <taxon>Bacteroidota</taxon>
        <taxon>Cytophagia</taxon>
        <taxon>Cytophagales</taxon>
        <taxon>Spirosomataceae</taxon>
        <taxon>Larkinella</taxon>
    </lineage>
</organism>
<sequence length="186" mass="20666">MLKSWTFYLELAARYYVFLILNVYGWGKILGGQFFRPGHFPAEAARLPLAEASGFNLAWAFFGHSPFYIWFIGLSQIVGAWLLLSPKTKLPGVAILIPILLNIVVVDITFQISFGAMAVAATCLALLLLVLFLNLPTLKAIFAILWQPAVSEKPVLKARMKTMAIIFGFLAVIFGFQSLVIWLANL</sequence>
<keyword evidence="1" id="KW-0472">Membrane</keyword>
<gene>
    <name evidence="2" type="ORF">EHT87_18065</name>
</gene>
<dbReference type="RefSeq" id="WP_124908039.1">
    <property type="nucleotide sequence ID" value="NZ_RQJP01000003.1"/>
</dbReference>
<reference evidence="2 3" key="1">
    <citation type="submission" date="2018-11" db="EMBL/GenBank/DDBJ databases">
        <authorList>
            <person name="Zhou Z."/>
            <person name="Wang G."/>
        </authorList>
    </citation>
    <scope>NUCLEOTIDE SEQUENCE [LARGE SCALE GENOMIC DNA]</scope>
    <source>
        <strain evidence="2 3">KCTC42998</strain>
    </source>
</reference>
<feature type="transmembrane region" description="Helical" evidence="1">
    <location>
        <begin position="67"/>
        <end position="84"/>
    </location>
</feature>
<feature type="transmembrane region" description="Helical" evidence="1">
    <location>
        <begin position="163"/>
        <end position="184"/>
    </location>
</feature>
<feature type="transmembrane region" description="Helical" evidence="1">
    <location>
        <begin position="91"/>
        <end position="112"/>
    </location>
</feature>
<keyword evidence="1" id="KW-0812">Transmembrane</keyword>
<dbReference type="Proteomes" id="UP000274271">
    <property type="component" value="Unassembled WGS sequence"/>
</dbReference>
<evidence type="ECO:0000313" key="3">
    <source>
        <dbReference type="Proteomes" id="UP000274271"/>
    </source>
</evidence>
<keyword evidence="3" id="KW-1185">Reference proteome</keyword>
<comment type="caution">
    <text evidence="2">The sequence shown here is derived from an EMBL/GenBank/DDBJ whole genome shotgun (WGS) entry which is preliminary data.</text>
</comment>
<proteinExistence type="predicted"/>
<evidence type="ECO:0000256" key="1">
    <source>
        <dbReference type="SAM" id="Phobius"/>
    </source>
</evidence>
<accession>A0A3P1CLH3</accession>
<evidence type="ECO:0000313" key="2">
    <source>
        <dbReference type="EMBL" id="RRB14145.1"/>
    </source>
</evidence>
<dbReference type="EMBL" id="RQJP01000003">
    <property type="protein sequence ID" value="RRB14145.1"/>
    <property type="molecule type" value="Genomic_DNA"/>
</dbReference>
<name>A0A3P1CLH3_9BACT</name>
<evidence type="ECO:0008006" key="4">
    <source>
        <dbReference type="Google" id="ProtNLM"/>
    </source>
</evidence>
<feature type="transmembrane region" description="Helical" evidence="1">
    <location>
        <begin position="7"/>
        <end position="27"/>
    </location>
</feature>